<feature type="domain" description="Phosphatidylglycerol lysyltransferase C-terminal" evidence="1">
    <location>
        <begin position="26"/>
        <end position="289"/>
    </location>
</feature>
<dbReference type="InterPro" id="IPR024320">
    <property type="entry name" value="LPG_synthase_C"/>
</dbReference>
<dbReference type="PIRSF" id="PIRSF018688">
    <property type="entry name" value="UCP018688"/>
    <property type="match status" value="1"/>
</dbReference>
<evidence type="ECO:0000259" key="1">
    <source>
        <dbReference type="Pfam" id="PF09924"/>
    </source>
</evidence>
<comment type="caution">
    <text evidence="2">The sequence shown here is derived from an EMBL/GenBank/DDBJ whole genome shotgun (WGS) entry which is preliminary data.</text>
</comment>
<dbReference type="AlphaFoldDB" id="A0A5M8P1N5"/>
<proteinExistence type="predicted"/>
<sequence>MILPFTPVTIEDRAVIQSFFDPNGFRNCDFSFSNIFSWQHSYNTTFAVCESGFLYIRFQVGNQLPGYLFPLGNGDLQTAIETLMQDAAARGNDFRLYAITTEMFDLIEKSMPGRFVFETERDWFEYIYSSEDLIHLVGKKFQSKRNHINKFKRTYQWEYLPITPEIIPDCLKLYDRWCAENGGCNTEQTLIEERIATQKVFANYEKLQLKGGALRIDGEILAYSYGQALTADTFGVHAEKSLAEIDGGFTLMNQQFVEHNCAAYRYINREEDLGLDSLRQAKMSYQPVILLEKGSIRKK</sequence>
<evidence type="ECO:0000313" key="3">
    <source>
        <dbReference type="Proteomes" id="UP000324575"/>
    </source>
</evidence>
<dbReference type="EMBL" id="SNRX01000008">
    <property type="protein sequence ID" value="KAA6302343.1"/>
    <property type="molecule type" value="Genomic_DNA"/>
</dbReference>
<dbReference type="InterPro" id="IPR016732">
    <property type="entry name" value="UCP018688"/>
</dbReference>
<name>A0A5M8P1N5_9BACT</name>
<organism evidence="2 3">
    <name type="scientific">Candidatus Ordinivivax streblomastigis</name>
    <dbReference type="NCBI Taxonomy" id="2540710"/>
    <lineage>
        <taxon>Bacteria</taxon>
        <taxon>Pseudomonadati</taxon>
        <taxon>Bacteroidota</taxon>
        <taxon>Bacteroidia</taxon>
        <taxon>Bacteroidales</taxon>
        <taxon>Candidatus Ordinivivax</taxon>
    </lineage>
</organism>
<gene>
    <name evidence="2" type="ORF">EZS26_001456</name>
</gene>
<accession>A0A5M8P1N5</accession>
<dbReference type="SUPFAM" id="SSF55729">
    <property type="entry name" value="Acyl-CoA N-acyltransferases (Nat)"/>
    <property type="match status" value="2"/>
</dbReference>
<reference evidence="2 3" key="1">
    <citation type="submission" date="2019-03" db="EMBL/GenBank/DDBJ databases">
        <title>Single cell metagenomics reveals metabolic interactions within the superorganism composed of flagellate Streblomastix strix and complex community of Bacteroidetes bacteria on its surface.</title>
        <authorList>
            <person name="Treitli S.C."/>
            <person name="Kolisko M."/>
            <person name="Husnik F."/>
            <person name="Keeling P."/>
            <person name="Hampl V."/>
        </authorList>
    </citation>
    <scope>NUCLEOTIDE SEQUENCE [LARGE SCALE GENOMIC DNA]</scope>
    <source>
        <strain evidence="2">St1</strain>
    </source>
</reference>
<dbReference type="PANTHER" id="PTHR41373:SF1">
    <property type="entry name" value="PHOSPHATIDYLGLYCEROL LYSYLTRANSFERASE C-TERMINAL DOMAIN-CONTAINING PROTEIN"/>
    <property type="match status" value="1"/>
</dbReference>
<dbReference type="PANTHER" id="PTHR41373">
    <property type="entry name" value="DUF2156 DOMAIN-CONTAINING PROTEIN"/>
    <property type="match status" value="1"/>
</dbReference>
<protein>
    <recommendedName>
        <fullName evidence="1">Phosphatidylglycerol lysyltransferase C-terminal domain-containing protein</fullName>
    </recommendedName>
</protein>
<dbReference type="Pfam" id="PF09924">
    <property type="entry name" value="LPG_synthase_C"/>
    <property type="match status" value="1"/>
</dbReference>
<dbReference type="InterPro" id="IPR016181">
    <property type="entry name" value="Acyl_CoA_acyltransferase"/>
</dbReference>
<evidence type="ECO:0000313" key="2">
    <source>
        <dbReference type="EMBL" id="KAA6302343.1"/>
    </source>
</evidence>
<dbReference type="Proteomes" id="UP000324575">
    <property type="component" value="Unassembled WGS sequence"/>
</dbReference>
<dbReference type="Gene3D" id="3.40.630.30">
    <property type="match status" value="1"/>
</dbReference>